<dbReference type="InterPro" id="IPR002802">
    <property type="entry name" value="Endo_dU"/>
</dbReference>
<dbReference type="HAMAP" id="MF_00582">
    <property type="entry name" value="UPF0215"/>
    <property type="match status" value="1"/>
</dbReference>
<protein>
    <submittedName>
        <fullName evidence="1">DUF99 family protein</fullName>
    </submittedName>
</protein>
<keyword evidence="2" id="KW-1185">Reference proteome</keyword>
<gene>
    <name evidence="1" type="ORF">LZC95_30210</name>
</gene>
<dbReference type="Proteomes" id="UP001379533">
    <property type="component" value="Chromosome"/>
</dbReference>
<dbReference type="RefSeq" id="WP_394841333.1">
    <property type="nucleotide sequence ID" value="NZ_CP089982.1"/>
</dbReference>
<proteinExistence type="inferred from homology"/>
<organism evidence="1 2">
    <name type="scientific">Pendulispora brunnea</name>
    <dbReference type="NCBI Taxonomy" id="2905690"/>
    <lineage>
        <taxon>Bacteria</taxon>
        <taxon>Pseudomonadati</taxon>
        <taxon>Myxococcota</taxon>
        <taxon>Myxococcia</taxon>
        <taxon>Myxococcales</taxon>
        <taxon>Sorangiineae</taxon>
        <taxon>Pendulisporaceae</taxon>
        <taxon>Pendulispora</taxon>
    </lineage>
</organism>
<dbReference type="Pfam" id="PF01949">
    <property type="entry name" value="Endo_dU"/>
    <property type="match status" value="1"/>
</dbReference>
<dbReference type="PANTHER" id="PTHR39518:SF2">
    <property type="entry name" value="UPF0215 PROTEIN MJ1150"/>
    <property type="match status" value="1"/>
</dbReference>
<dbReference type="EMBL" id="CP089982">
    <property type="protein sequence ID" value="WXA90715.1"/>
    <property type="molecule type" value="Genomic_DNA"/>
</dbReference>
<evidence type="ECO:0000313" key="2">
    <source>
        <dbReference type="Proteomes" id="UP001379533"/>
    </source>
</evidence>
<dbReference type="Gene3D" id="3.30.2170.10">
    <property type="entry name" value="archaeoglobus fulgidus dsm 4304 superfamily"/>
    <property type="match status" value="1"/>
</dbReference>
<name>A0ABZ2JZJ3_9BACT</name>
<reference evidence="1 2" key="1">
    <citation type="submission" date="2021-12" db="EMBL/GenBank/DDBJ databases">
        <title>Discovery of the Pendulisporaceae a myxobacterial family with distinct sporulation behavior and unique specialized metabolism.</title>
        <authorList>
            <person name="Garcia R."/>
            <person name="Popoff A."/>
            <person name="Bader C.D."/>
            <person name="Loehr J."/>
            <person name="Walesch S."/>
            <person name="Walt C."/>
            <person name="Boldt J."/>
            <person name="Bunk B."/>
            <person name="Haeckl F.J.F.P.J."/>
            <person name="Gunesch A.P."/>
            <person name="Birkelbach J."/>
            <person name="Nuebel U."/>
            <person name="Pietschmann T."/>
            <person name="Bach T."/>
            <person name="Mueller R."/>
        </authorList>
    </citation>
    <scope>NUCLEOTIDE SEQUENCE [LARGE SCALE GENOMIC DNA]</scope>
    <source>
        <strain evidence="1 2">MSr12523</strain>
    </source>
</reference>
<evidence type="ECO:0000313" key="1">
    <source>
        <dbReference type="EMBL" id="WXA90715.1"/>
    </source>
</evidence>
<dbReference type="PIRSF" id="PIRSF006380">
    <property type="entry name" value="UCP006380"/>
    <property type="match status" value="1"/>
</dbReference>
<accession>A0ABZ2JZJ3</accession>
<sequence>MNVIGFDDGPFPRDHRGDVLLVGAVCSGTRLDGVVRGRIRRDGTDSTREMVRLVRASQFEEHLQAVLLQGIAVGGFNVVDIHGLREELGIPVVVVVRRAPDMAAVRRALFSDTPHERPRVPGAARKWELIERAGALEPLGPSHRALQRAAKDGTTAAKVPKVWMQRAGVSIEEARKIVATTTLHGNIPEPLRLAHLIAGGIVTGTSRGRA</sequence>
<dbReference type="PANTHER" id="PTHR39518">
    <property type="entry name" value="UPF0215 PROTEIN MJ1150"/>
    <property type="match status" value="1"/>
</dbReference>